<protein>
    <submittedName>
        <fullName evidence="2">VOC family protein</fullName>
    </submittedName>
</protein>
<dbReference type="Proteomes" id="UP001500936">
    <property type="component" value="Unassembled WGS sequence"/>
</dbReference>
<accession>A0ABP8K489</accession>
<evidence type="ECO:0000259" key="1">
    <source>
        <dbReference type="PROSITE" id="PS51819"/>
    </source>
</evidence>
<dbReference type="CDD" id="cd06587">
    <property type="entry name" value="VOC"/>
    <property type="match status" value="1"/>
</dbReference>
<dbReference type="InterPro" id="IPR004360">
    <property type="entry name" value="Glyas_Fos-R_dOase_dom"/>
</dbReference>
<reference evidence="3" key="1">
    <citation type="journal article" date="2019" name="Int. J. Syst. Evol. Microbiol.">
        <title>The Global Catalogue of Microorganisms (GCM) 10K type strain sequencing project: providing services to taxonomists for standard genome sequencing and annotation.</title>
        <authorList>
            <consortium name="The Broad Institute Genomics Platform"/>
            <consortium name="The Broad Institute Genome Sequencing Center for Infectious Disease"/>
            <person name="Wu L."/>
            <person name="Ma J."/>
        </authorList>
    </citation>
    <scope>NUCLEOTIDE SEQUENCE [LARGE SCALE GENOMIC DNA]</scope>
    <source>
        <strain evidence="3">JCM 17925</strain>
    </source>
</reference>
<organism evidence="2 3">
    <name type="scientific">Nibrella viscosa</name>
    <dbReference type="NCBI Taxonomy" id="1084524"/>
    <lineage>
        <taxon>Bacteria</taxon>
        <taxon>Pseudomonadati</taxon>
        <taxon>Bacteroidota</taxon>
        <taxon>Cytophagia</taxon>
        <taxon>Cytophagales</taxon>
        <taxon>Spirosomataceae</taxon>
        <taxon>Nibrella</taxon>
    </lineage>
</organism>
<keyword evidence="3" id="KW-1185">Reference proteome</keyword>
<dbReference type="PROSITE" id="PS51819">
    <property type="entry name" value="VOC"/>
    <property type="match status" value="1"/>
</dbReference>
<dbReference type="Pfam" id="PF00903">
    <property type="entry name" value="Glyoxalase"/>
    <property type="match status" value="1"/>
</dbReference>
<dbReference type="InterPro" id="IPR029068">
    <property type="entry name" value="Glyas_Bleomycin-R_OHBP_Dase"/>
</dbReference>
<comment type="caution">
    <text evidence="2">The sequence shown here is derived from an EMBL/GenBank/DDBJ whole genome shotgun (WGS) entry which is preliminary data.</text>
</comment>
<gene>
    <name evidence="2" type="ORF">GCM10023187_13540</name>
</gene>
<dbReference type="EMBL" id="BAABHB010000002">
    <property type="protein sequence ID" value="GAA4400394.1"/>
    <property type="molecule type" value="Genomic_DNA"/>
</dbReference>
<dbReference type="RefSeq" id="WP_345265261.1">
    <property type="nucleotide sequence ID" value="NZ_BAABHB010000002.1"/>
</dbReference>
<dbReference type="Gene3D" id="3.10.180.10">
    <property type="entry name" value="2,3-Dihydroxybiphenyl 1,2-Dioxygenase, domain 1"/>
    <property type="match status" value="1"/>
</dbReference>
<feature type="domain" description="VOC" evidence="1">
    <location>
        <begin position="5"/>
        <end position="134"/>
    </location>
</feature>
<sequence>MSSLVFSHIALSCTDPIAIEKFYTKHFGFRRGRVIPLGDDNQIVFLKNDQNVYLELFKADAERPAAKVDAGDGPHYSGVRHLAFQVDDVDAKVADMGDEAVITLGPLAFDAFIPGWKTAWVKDPEGNIVEISQGYVDEENPQPLNA</sequence>
<name>A0ABP8K489_9BACT</name>
<evidence type="ECO:0000313" key="2">
    <source>
        <dbReference type="EMBL" id="GAA4400394.1"/>
    </source>
</evidence>
<dbReference type="SUPFAM" id="SSF54593">
    <property type="entry name" value="Glyoxalase/Bleomycin resistance protein/Dihydroxybiphenyl dioxygenase"/>
    <property type="match status" value="1"/>
</dbReference>
<dbReference type="InterPro" id="IPR037523">
    <property type="entry name" value="VOC_core"/>
</dbReference>
<proteinExistence type="predicted"/>
<evidence type="ECO:0000313" key="3">
    <source>
        <dbReference type="Proteomes" id="UP001500936"/>
    </source>
</evidence>